<feature type="domain" description="TFIIB-type" evidence="5">
    <location>
        <begin position="8"/>
        <end position="40"/>
    </location>
</feature>
<keyword evidence="4" id="KW-0479">Metal-binding</keyword>
<dbReference type="GO" id="GO:0016251">
    <property type="term" value="F:RNA polymerase II general transcription initiation factor activity"/>
    <property type="evidence" value="ECO:0000318"/>
    <property type="project" value="GO_Central"/>
</dbReference>
<dbReference type="EMBL" id="CM000881">
    <property type="protein sequence ID" value="KQK05065.1"/>
    <property type="molecule type" value="Genomic_DNA"/>
</dbReference>
<reference evidence="6 7" key="1">
    <citation type="journal article" date="2010" name="Nature">
        <title>Genome sequencing and analysis of the model grass Brachypodium distachyon.</title>
        <authorList>
            <consortium name="International Brachypodium Initiative"/>
        </authorList>
    </citation>
    <scope>NUCLEOTIDE SEQUENCE [LARGE SCALE GENOMIC DNA]</scope>
    <source>
        <strain evidence="6">Bd21</strain>
        <strain evidence="7">cv. Bd21</strain>
    </source>
</reference>
<keyword evidence="8" id="KW-1185">Reference proteome</keyword>
<dbReference type="Pfam" id="PF08271">
    <property type="entry name" value="Zn_Ribbon_TF"/>
    <property type="match status" value="1"/>
</dbReference>
<evidence type="ECO:0000256" key="2">
    <source>
        <dbReference type="ARBA" id="ARBA00023015"/>
    </source>
</evidence>
<dbReference type="Gene3D" id="1.10.472.170">
    <property type="match status" value="1"/>
</dbReference>
<evidence type="ECO:0000313" key="7">
    <source>
        <dbReference type="EnsemblPlants" id="KQK05065"/>
    </source>
</evidence>
<dbReference type="GO" id="GO:0006352">
    <property type="term" value="P:DNA-templated transcription initiation"/>
    <property type="evidence" value="ECO:0000318"/>
    <property type="project" value="GO_Central"/>
</dbReference>
<proteinExistence type="inferred from homology"/>
<dbReference type="GO" id="GO:0017025">
    <property type="term" value="F:TBP-class protein binding"/>
    <property type="evidence" value="ECO:0000318"/>
    <property type="project" value="GO_Central"/>
</dbReference>
<dbReference type="GO" id="GO:0008270">
    <property type="term" value="F:zinc ion binding"/>
    <property type="evidence" value="ECO:0007669"/>
    <property type="project" value="UniProtKB-KW"/>
</dbReference>
<dbReference type="Pfam" id="PF00382">
    <property type="entry name" value="TFIIB"/>
    <property type="match status" value="2"/>
</dbReference>
<dbReference type="GO" id="GO:0070897">
    <property type="term" value="P:transcription preinitiation complex assembly"/>
    <property type="evidence" value="ECO:0007669"/>
    <property type="project" value="InterPro"/>
</dbReference>
<dbReference type="InterPro" id="IPR000812">
    <property type="entry name" value="TFIIB"/>
</dbReference>
<dbReference type="Gene3D" id="1.10.472.10">
    <property type="entry name" value="Cyclin-like"/>
    <property type="match status" value="1"/>
</dbReference>
<keyword evidence="4" id="KW-0863">Zinc-finger</keyword>
<dbReference type="InterPro" id="IPR013150">
    <property type="entry name" value="TFIIB_cyclin"/>
</dbReference>
<dbReference type="GO" id="GO:0005634">
    <property type="term" value="C:nucleus"/>
    <property type="evidence" value="ECO:0000318"/>
    <property type="project" value="GO_Central"/>
</dbReference>
<comment type="similarity">
    <text evidence="1">Belongs to the TFIIB family.</text>
</comment>
<reference evidence="6" key="2">
    <citation type="submission" date="2017-06" db="EMBL/GenBank/DDBJ databases">
        <title>WGS assembly of Brachypodium distachyon.</title>
        <authorList>
            <consortium name="The International Brachypodium Initiative"/>
            <person name="Lucas S."/>
            <person name="Harmon-Smith M."/>
            <person name="Lail K."/>
            <person name="Tice H."/>
            <person name="Grimwood J."/>
            <person name="Bruce D."/>
            <person name="Barry K."/>
            <person name="Shu S."/>
            <person name="Lindquist E."/>
            <person name="Wang M."/>
            <person name="Pitluck S."/>
            <person name="Vogel J.P."/>
            <person name="Garvin D.F."/>
            <person name="Mockler T.C."/>
            <person name="Schmutz J."/>
            <person name="Rokhsar D."/>
            <person name="Bevan M.W."/>
        </authorList>
    </citation>
    <scope>NUCLEOTIDE SEQUENCE</scope>
    <source>
        <strain evidence="6">Bd21</strain>
    </source>
</reference>
<dbReference type="EnsemblPlants" id="KQK05065">
    <property type="protein sequence ID" value="KQK05065"/>
    <property type="gene ID" value="BRADI_2g17730v3"/>
</dbReference>
<dbReference type="OMA" id="DCHRTTE"/>
<dbReference type="STRING" id="15368.I1HGV3"/>
<dbReference type="GeneID" id="100825589"/>
<dbReference type="HOGENOM" id="CLU_043736_1_1_1"/>
<keyword evidence="3" id="KW-0804">Transcription</keyword>
<dbReference type="SUPFAM" id="SSF47954">
    <property type="entry name" value="Cyclin-like"/>
    <property type="match status" value="2"/>
</dbReference>
<keyword evidence="4" id="KW-0862">Zinc</keyword>
<dbReference type="KEGG" id="bdi:100825589"/>
<dbReference type="PRINTS" id="PR00685">
    <property type="entry name" value="TIFACTORIIB"/>
</dbReference>
<dbReference type="SUPFAM" id="SSF57783">
    <property type="entry name" value="Zinc beta-ribbon"/>
    <property type="match status" value="1"/>
</dbReference>
<dbReference type="OrthoDB" id="25790at2759"/>
<dbReference type="eggNOG" id="KOG1597">
    <property type="taxonomic scope" value="Eukaryota"/>
</dbReference>
<dbReference type="PANTHER" id="PTHR11618">
    <property type="entry name" value="TRANSCRIPTION INITIATION FACTOR IIB-RELATED"/>
    <property type="match status" value="1"/>
</dbReference>
<protein>
    <recommendedName>
        <fullName evidence="5">TFIIB-type domain-containing protein</fullName>
    </recommendedName>
</protein>
<dbReference type="PROSITE" id="PS51134">
    <property type="entry name" value="ZF_TFIIB"/>
    <property type="match status" value="1"/>
</dbReference>
<evidence type="ECO:0000313" key="6">
    <source>
        <dbReference type="EMBL" id="KQK05065.1"/>
    </source>
</evidence>
<evidence type="ECO:0000256" key="3">
    <source>
        <dbReference type="ARBA" id="ARBA00023163"/>
    </source>
</evidence>
<organism evidence="6">
    <name type="scientific">Brachypodium distachyon</name>
    <name type="common">Purple false brome</name>
    <name type="synonym">Trachynia distachya</name>
    <dbReference type="NCBI Taxonomy" id="15368"/>
    <lineage>
        <taxon>Eukaryota</taxon>
        <taxon>Viridiplantae</taxon>
        <taxon>Streptophyta</taxon>
        <taxon>Embryophyta</taxon>
        <taxon>Tracheophyta</taxon>
        <taxon>Spermatophyta</taxon>
        <taxon>Magnoliopsida</taxon>
        <taxon>Liliopsida</taxon>
        <taxon>Poales</taxon>
        <taxon>Poaceae</taxon>
        <taxon>BOP clade</taxon>
        <taxon>Pooideae</taxon>
        <taxon>Stipodae</taxon>
        <taxon>Brachypodieae</taxon>
        <taxon>Brachypodium</taxon>
    </lineage>
</organism>
<sequence>MYCSAADERVYCTDCHRATEVVLDHGTGDTICTDCGMVLDEHYIDEGQEWRVFGDDSAGGEDRDPCRVGSAGDPFLRGDGLLSTCIVHSAKSKSRSRSGSDPAAALHLPRMMLDVGGPAPDTALVDAFRGIADMADRLGLVATIRDSAKQTFKRLEEAKGCPRGARSRDAVYAACLYVACRKEGMPRTYKELASVTAQGAAARKDIGKMTTHIKKLLGEEDGQVLDIGVVRATSYLRRFCSILGLGNQQMLAAQEAVSRLEMELDVRRNPESIAAAIIYMVVQRAGARRSVKDVSAATGVAEGTIKEAHKDLVPHTELLFAERPPRGSSARPAPAAGH</sequence>
<evidence type="ECO:0000313" key="8">
    <source>
        <dbReference type="Proteomes" id="UP000008810"/>
    </source>
</evidence>
<accession>I1HGV3</accession>
<dbReference type="Proteomes" id="UP000008810">
    <property type="component" value="Chromosome 2"/>
</dbReference>
<dbReference type="FunFam" id="1.10.472.170:FF:000001">
    <property type="entry name" value="Transcription initiation factor IIB"/>
    <property type="match status" value="1"/>
</dbReference>
<dbReference type="RefSeq" id="XP_003565964.1">
    <property type="nucleotide sequence ID" value="XM_003565916.2"/>
</dbReference>
<dbReference type="Gramene" id="KQK05065">
    <property type="protein sequence ID" value="KQK05065"/>
    <property type="gene ID" value="BRADI_2g17730v3"/>
</dbReference>
<evidence type="ECO:0000256" key="1">
    <source>
        <dbReference type="ARBA" id="ARBA00010857"/>
    </source>
</evidence>
<gene>
    <name evidence="7" type="primary">LOC100825589</name>
    <name evidence="6" type="ORF">BRADI_2g17730v3</name>
</gene>
<evidence type="ECO:0000256" key="4">
    <source>
        <dbReference type="PROSITE-ProRule" id="PRU00469"/>
    </source>
</evidence>
<dbReference type="InterPro" id="IPR036915">
    <property type="entry name" value="Cyclin-like_sf"/>
</dbReference>
<name>I1HGV3_BRADI</name>
<dbReference type="CDD" id="cd20551">
    <property type="entry name" value="CYCLIN_TFIIB_rpt1"/>
    <property type="match status" value="1"/>
</dbReference>
<evidence type="ECO:0000259" key="5">
    <source>
        <dbReference type="PROSITE" id="PS51134"/>
    </source>
</evidence>
<dbReference type="PANTHER" id="PTHR11618:SF24">
    <property type="entry name" value="OS03G0193600 PROTEIN"/>
    <property type="match status" value="1"/>
</dbReference>
<dbReference type="InterPro" id="IPR013137">
    <property type="entry name" value="Znf_TFIIB"/>
</dbReference>
<dbReference type="InterPro" id="IPR013763">
    <property type="entry name" value="Cyclin-like_dom"/>
</dbReference>
<dbReference type="AlphaFoldDB" id="I1HGV3"/>
<dbReference type="GO" id="GO:0097550">
    <property type="term" value="C:transcription preinitiation complex"/>
    <property type="evidence" value="ECO:0000318"/>
    <property type="project" value="GO_Central"/>
</dbReference>
<keyword evidence="2" id="KW-0805">Transcription regulation</keyword>
<dbReference type="FunFam" id="1.10.472.10:FF:000083">
    <property type="entry name" value="Transcription initiation factor IIB"/>
    <property type="match status" value="1"/>
</dbReference>
<dbReference type="SMART" id="SM00385">
    <property type="entry name" value="CYCLIN"/>
    <property type="match status" value="2"/>
</dbReference>
<reference evidence="7" key="3">
    <citation type="submission" date="2018-08" db="UniProtKB">
        <authorList>
            <consortium name="EnsemblPlants"/>
        </authorList>
    </citation>
    <scope>IDENTIFICATION</scope>
    <source>
        <strain evidence="7">cv. Bd21</strain>
    </source>
</reference>